<dbReference type="InterPro" id="IPR053935">
    <property type="entry name" value="VKGC_lumenal_dom"/>
</dbReference>
<feature type="transmembrane region" description="Helical" evidence="7">
    <location>
        <begin position="206"/>
        <end position="225"/>
    </location>
</feature>
<evidence type="ECO:0000313" key="10">
    <source>
        <dbReference type="Proteomes" id="UP000199321"/>
    </source>
</evidence>
<evidence type="ECO:0000313" key="9">
    <source>
        <dbReference type="EMBL" id="SDE39269.1"/>
    </source>
</evidence>
<evidence type="ECO:0000259" key="8">
    <source>
        <dbReference type="SMART" id="SM00752"/>
    </source>
</evidence>
<dbReference type="InterPro" id="IPR007782">
    <property type="entry name" value="VKG_COase"/>
</dbReference>
<organism evidence="9 10">
    <name type="scientific">Ulvibacter litoralis</name>
    <dbReference type="NCBI Taxonomy" id="227084"/>
    <lineage>
        <taxon>Bacteria</taxon>
        <taxon>Pseudomonadati</taxon>
        <taxon>Bacteroidota</taxon>
        <taxon>Flavobacteriia</taxon>
        <taxon>Flavobacteriales</taxon>
        <taxon>Flavobacteriaceae</taxon>
        <taxon>Ulvibacter</taxon>
    </lineage>
</organism>
<feature type="domain" description="HTTM-like" evidence="8">
    <location>
        <begin position="8"/>
        <end position="269"/>
    </location>
</feature>
<feature type="transmembrane region" description="Helical" evidence="7">
    <location>
        <begin position="67"/>
        <end position="97"/>
    </location>
</feature>
<evidence type="ECO:0000256" key="1">
    <source>
        <dbReference type="ARBA" id="ARBA00004127"/>
    </source>
</evidence>
<accession>A0A1G7CIY0</accession>
<sequence length="438" mass="50964">MSLKKQLSATTSIFPLAIYRIAFGFLLCFSLVRFMANGWVEACYLSPEFHFTYQYFGWIHPPESATLMYSIVVLSALAALCIGLGFLYRIATIVFFVSFTYLELIEQSWYLNHYYFVSIIAFLLCFIPAHKDYSIDAIWMKKLRSKSVASWTVFILKIQISIVYLFAGIAKLKPDWLLEAMPLKIWLKAKTEFPIVGPLFQYESTAYVFSYFGLLYDLSIPFLLWNKKTRPYAFIAVVAFHASTYALFSIGMFPWIMIAGSLIFISSEEWQALLKRFGISLTPSEASAETQPLSKFSLGFFGLFFAIQIAIPLQQYFYAENVLWTERNYRFSWNVMLMEKTGYAVFTVIDSSSGKKWVEYPKNHLTDIQEKQMSFQPDMIWQYARFLEKKYKNNGHDTIEVYATVYVTLNGRPSRIYLSEEINLLSISRNEVYDYIID</sequence>
<protein>
    <submittedName>
        <fullName evidence="9">Vitamin K-dependent gamma-carboxylase</fullName>
    </submittedName>
</protein>
<dbReference type="Proteomes" id="UP000199321">
    <property type="component" value="Unassembled WGS sequence"/>
</dbReference>
<dbReference type="AlphaFoldDB" id="A0A1G7CIY0"/>
<keyword evidence="3 7" id="KW-1133">Transmembrane helix</keyword>
<dbReference type="SMART" id="SM00752">
    <property type="entry name" value="HTTM"/>
    <property type="match status" value="1"/>
</dbReference>
<keyword evidence="2 7" id="KW-0812">Transmembrane</keyword>
<feature type="transmembrane region" description="Helical" evidence="7">
    <location>
        <begin position="109"/>
        <end position="127"/>
    </location>
</feature>
<dbReference type="Pfam" id="PF05090">
    <property type="entry name" value="HTTM"/>
    <property type="match status" value="1"/>
</dbReference>
<keyword evidence="5" id="KW-1015">Disulfide bond</keyword>
<dbReference type="InterPro" id="IPR011020">
    <property type="entry name" value="HTTM-like"/>
</dbReference>
<dbReference type="PANTHER" id="PTHR12639">
    <property type="entry name" value="VITAMIN K-DEPENDENT GAMMA-CARBOXYLASE"/>
    <property type="match status" value="1"/>
</dbReference>
<keyword evidence="6" id="KW-0456">Lyase</keyword>
<evidence type="ECO:0000256" key="5">
    <source>
        <dbReference type="ARBA" id="ARBA00023157"/>
    </source>
</evidence>
<dbReference type="GO" id="GO:0012505">
    <property type="term" value="C:endomembrane system"/>
    <property type="evidence" value="ECO:0007669"/>
    <property type="project" value="UniProtKB-SubCell"/>
</dbReference>
<reference evidence="9 10" key="1">
    <citation type="submission" date="2016-10" db="EMBL/GenBank/DDBJ databases">
        <authorList>
            <person name="de Groot N.N."/>
        </authorList>
    </citation>
    <scope>NUCLEOTIDE SEQUENCE [LARGE SCALE GENOMIC DNA]</scope>
    <source>
        <strain evidence="9 10">DSM 16195</strain>
    </source>
</reference>
<dbReference type="RefSeq" id="WP_093139815.1">
    <property type="nucleotide sequence ID" value="NZ_BMWO01000001.1"/>
</dbReference>
<gene>
    <name evidence="9" type="ORF">SAMN05421855_101403</name>
</gene>
<feature type="transmembrane region" description="Helical" evidence="7">
    <location>
        <begin position="148"/>
        <end position="170"/>
    </location>
</feature>
<dbReference type="GO" id="GO:0019842">
    <property type="term" value="F:vitamin binding"/>
    <property type="evidence" value="ECO:0007669"/>
    <property type="project" value="TreeGrafter"/>
</dbReference>
<proteinExistence type="predicted"/>
<dbReference type="GO" id="GO:0008488">
    <property type="term" value="F:gamma-glutamyl carboxylase activity"/>
    <property type="evidence" value="ECO:0007669"/>
    <property type="project" value="InterPro"/>
</dbReference>
<comment type="subcellular location">
    <subcellularLocation>
        <location evidence="1">Endomembrane system</location>
        <topology evidence="1">Multi-pass membrane protein</topology>
    </subcellularLocation>
</comment>
<dbReference type="InterPro" id="IPR053934">
    <property type="entry name" value="HTTM_dom"/>
</dbReference>
<feature type="transmembrane region" description="Helical" evidence="7">
    <location>
        <begin position="232"/>
        <end position="265"/>
    </location>
</feature>
<evidence type="ECO:0000256" key="3">
    <source>
        <dbReference type="ARBA" id="ARBA00022989"/>
    </source>
</evidence>
<dbReference type="EMBL" id="FNBA01000001">
    <property type="protein sequence ID" value="SDE39269.1"/>
    <property type="molecule type" value="Genomic_DNA"/>
</dbReference>
<evidence type="ECO:0000256" key="6">
    <source>
        <dbReference type="ARBA" id="ARBA00023239"/>
    </source>
</evidence>
<dbReference type="Pfam" id="PF22777">
    <property type="entry name" value="VKGC_lumenal_dom"/>
    <property type="match status" value="1"/>
</dbReference>
<dbReference type="STRING" id="227084.SAMN05421855_101403"/>
<evidence type="ECO:0000256" key="2">
    <source>
        <dbReference type="ARBA" id="ARBA00022692"/>
    </source>
</evidence>
<feature type="transmembrane region" description="Helical" evidence="7">
    <location>
        <begin position="12"/>
        <end position="32"/>
    </location>
</feature>
<dbReference type="PANTHER" id="PTHR12639:SF7">
    <property type="entry name" value="HTTM DOMAIN-CONTAINING PROTEIN"/>
    <property type="match status" value="1"/>
</dbReference>
<name>A0A1G7CIY0_9FLAO</name>
<evidence type="ECO:0000256" key="7">
    <source>
        <dbReference type="SAM" id="Phobius"/>
    </source>
</evidence>
<keyword evidence="4 7" id="KW-0472">Membrane</keyword>
<dbReference type="OrthoDB" id="341137at2"/>
<keyword evidence="10" id="KW-1185">Reference proteome</keyword>
<evidence type="ECO:0000256" key="4">
    <source>
        <dbReference type="ARBA" id="ARBA00023136"/>
    </source>
</evidence>